<dbReference type="STRING" id="71784.A0A1Y2BE24"/>
<dbReference type="AlphaFoldDB" id="A0A1Y2BE24"/>
<dbReference type="GO" id="GO:0036503">
    <property type="term" value="P:ERAD pathway"/>
    <property type="evidence" value="ECO:0007669"/>
    <property type="project" value="TreeGrafter"/>
</dbReference>
<evidence type="ECO:0000313" key="5">
    <source>
        <dbReference type="Proteomes" id="UP000193986"/>
    </source>
</evidence>
<keyword evidence="5" id="KW-1185">Reference proteome</keyword>
<protein>
    <recommendedName>
        <fullName evidence="3">UAS domain-containing protein</fullName>
    </recommendedName>
</protein>
<dbReference type="PANTHER" id="PTHR23322">
    <property type="entry name" value="FAS-ASSOCIATED PROTEIN"/>
    <property type="match status" value="1"/>
</dbReference>
<evidence type="ECO:0000256" key="1">
    <source>
        <dbReference type="SAM" id="MobiDB-lite"/>
    </source>
</evidence>
<feature type="transmembrane region" description="Helical" evidence="2">
    <location>
        <begin position="103"/>
        <end position="127"/>
    </location>
</feature>
<name>A0A1Y2BE24_9TREE</name>
<keyword evidence="2" id="KW-0812">Transmembrane</keyword>
<dbReference type="InterPro" id="IPR050730">
    <property type="entry name" value="UBX_domain-protein"/>
</dbReference>
<keyword evidence="2" id="KW-0472">Membrane</keyword>
<dbReference type="GO" id="GO:0043130">
    <property type="term" value="F:ubiquitin binding"/>
    <property type="evidence" value="ECO:0007669"/>
    <property type="project" value="TreeGrafter"/>
</dbReference>
<dbReference type="InParanoid" id="A0A1Y2BE24"/>
<accession>A0A1Y2BE24</accession>
<evidence type="ECO:0000259" key="3">
    <source>
        <dbReference type="SMART" id="SM00594"/>
    </source>
</evidence>
<dbReference type="FunCoup" id="A0A1Y2BE24">
    <property type="interactions" value="724"/>
</dbReference>
<comment type="caution">
    <text evidence="4">The sequence shown here is derived from an EMBL/GenBank/DDBJ whole genome shotgun (WGS) entry which is preliminary data.</text>
</comment>
<feature type="region of interest" description="Disordered" evidence="1">
    <location>
        <begin position="49"/>
        <end position="96"/>
    </location>
</feature>
<feature type="region of interest" description="Disordered" evidence="1">
    <location>
        <begin position="339"/>
        <end position="363"/>
    </location>
</feature>
<reference evidence="4 5" key="1">
    <citation type="submission" date="2016-07" db="EMBL/GenBank/DDBJ databases">
        <title>Pervasive Adenine N6-methylation of Active Genes in Fungi.</title>
        <authorList>
            <consortium name="DOE Joint Genome Institute"/>
            <person name="Mondo S.J."/>
            <person name="Dannebaum R.O."/>
            <person name="Kuo R.C."/>
            <person name="Labutti K."/>
            <person name="Haridas S."/>
            <person name="Kuo A."/>
            <person name="Salamov A."/>
            <person name="Ahrendt S.R."/>
            <person name="Lipzen A."/>
            <person name="Sullivan W."/>
            <person name="Andreopoulos W.B."/>
            <person name="Clum A."/>
            <person name="Lindquist E."/>
            <person name="Daum C."/>
            <person name="Ramamoorthy G.K."/>
            <person name="Gryganskyi A."/>
            <person name="Culley D."/>
            <person name="Magnuson J.K."/>
            <person name="James T.Y."/>
            <person name="O'Malley M.A."/>
            <person name="Stajich J.E."/>
            <person name="Spatafora J.W."/>
            <person name="Visel A."/>
            <person name="Grigoriev I.V."/>
        </authorList>
    </citation>
    <scope>NUCLEOTIDE SEQUENCE [LARGE SCALE GENOMIC DNA]</scope>
    <source>
        <strain evidence="4 5">68-887.2</strain>
    </source>
</reference>
<keyword evidence="2" id="KW-1133">Transmembrane helix</keyword>
<feature type="domain" description="UAS" evidence="3">
    <location>
        <begin position="175"/>
        <end position="294"/>
    </location>
</feature>
<dbReference type="Proteomes" id="UP000193986">
    <property type="component" value="Unassembled WGS sequence"/>
</dbReference>
<dbReference type="EMBL" id="MCFC01000007">
    <property type="protein sequence ID" value="ORY33083.1"/>
    <property type="molecule type" value="Genomic_DNA"/>
</dbReference>
<gene>
    <name evidence="4" type="ORF">BCR39DRAFT_521080</name>
</gene>
<sequence>MSRTTEQMAALEQLWAVTASETTASRDRDERLLRENGWDVQSTIEQIFTMNERPPITSGGPSRPAQMEVEDDSDTFAPRPPSGSRRLSGSRPRHRPGPVGTGLGVLGILYWPVSLLWSVVGGGWYFLIRTFMPLSFLPYLPPFLRPPSLAASSPRISSSRDPLTQSLDFIHDISSFTGCSPADGTLPDFYEGGYRDFLTHVRKEGKVGLVLLVCGEHEDDEEFKRDVLCDREFVRCLKDKEILIWGADIRSREGYQVSQTLLTTTYPALTFVTLVAGVNNSVSSPKLSILTTISGPPSTTTSAASLIQTITTSVLPRATPFLTRLRRERSTLAEARHLREEQDRAFRDAERRDRERMEARKKEEELERIRSERAEREERDRITKIEKRRIWRKYARKNLLSPSSSSSSGTIRVALRTPFNNQRNIRHFKPCSSTRELFIYAETLLIPDSEDPSNDPDTPPEDYEPEFDFRIVTSYPRKEVELVDDDGEIMWDLVKGAGGALFAEKLDNGNWGADQQAQDESDEEIVE</sequence>
<dbReference type="SMART" id="SM00594">
    <property type="entry name" value="UAS"/>
    <property type="match status" value="1"/>
</dbReference>
<evidence type="ECO:0000313" key="4">
    <source>
        <dbReference type="EMBL" id="ORY33083.1"/>
    </source>
</evidence>
<dbReference type="PANTHER" id="PTHR23322:SF1">
    <property type="entry name" value="FAS-ASSOCIATED FACTOR 2"/>
    <property type="match status" value="1"/>
</dbReference>
<dbReference type="InterPro" id="IPR006577">
    <property type="entry name" value="UAS"/>
</dbReference>
<dbReference type="InterPro" id="IPR036249">
    <property type="entry name" value="Thioredoxin-like_sf"/>
</dbReference>
<proteinExistence type="predicted"/>
<dbReference type="OrthoDB" id="1026733at2759"/>
<evidence type="ECO:0000256" key="2">
    <source>
        <dbReference type="SAM" id="Phobius"/>
    </source>
</evidence>
<dbReference type="SUPFAM" id="SSF52833">
    <property type="entry name" value="Thioredoxin-like"/>
    <property type="match status" value="1"/>
</dbReference>
<dbReference type="GO" id="GO:0005783">
    <property type="term" value="C:endoplasmic reticulum"/>
    <property type="evidence" value="ECO:0007669"/>
    <property type="project" value="TreeGrafter"/>
</dbReference>
<dbReference type="Gene3D" id="3.40.30.10">
    <property type="entry name" value="Glutaredoxin"/>
    <property type="match status" value="1"/>
</dbReference>
<organism evidence="4 5">
    <name type="scientific">Naematelia encephala</name>
    <dbReference type="NCBI Taxonomy" id="71784"/>
    <lineage>
        <taxon>Eukaryota</taxon>
        <taxon>Fungi</taxon>
        <taxon>Dikarya</taxon>
        <taxon>Basidiomycota</taxon>
        <taxon>Agaricomycotina</taxon>
        <taxon>Tremellomycetes</taxon>
        <taxon>Tremellales</taxon>
        <taxon>Naemateliaceae</taxon>
        <taxon>Naematelia</taxon>
    </lineage>
</organism>